<accession>A0A5R8KGN3</accession>
<reference evidence="1 2" key="1">
    <citation type="submission" date="2019-05" db="EMBL/GenBank/DDBJ databases">
        <title>Verrucobacter flavum gen. nov., sp. nov. a new member of the family Verrucomicrobiaceae.</title>
        <authorList>
            <person name="Szuroczki S."/>
            <person name="Abbaszade G."/>
            <person name="Szabo A."/>
            <person name="Felfoldi T."/>
            <person name="Schumann P."/>
            <person name="Boka K."/>
            <person name="Keki Z."/>
            <person name="Toumi M."/>
            <person name="Toth E."/>
        </authorList>
    </citation>
    <scope>NUCLEOTIDE SEQUENCE [LARGE SCALE GENOMIC DNA]</scope>
    <source>
        <strain evidence="1 2">MG-N-17</strain>
    </source>
</reference>
<gene>
    <name evidence="1" type="ORF">FEM03_08050</name>
</gene>
<evidence type="ECO:0000313" key="2">
    <source>
        <dbReference type="Proteomes" id="UP000306196"/>
    </source>
</evidence>
<sequence length="137" mass="15423">MADKIDDILKQRQAAPVPAESEDDKFFSILVGEGNQEHFLELRFQNGLQTCFSYDGLIWFNHDPETGCIDLEFGGFLVTIKGRGLRPIFNGVKGKRVAWVKEADSEMQDHKGNDCYVEAITITPPNDFSEEEPAAQK</sequence>
<dbReference type="AlphaFoldDB" id="A0A5R8KGN3"/>
<organism evidence="1 2">
    <name type="scientific">Phragmitibacter flavus</name>
    <dbReference type="NCBI Taxonomy" id="2576071"/>
    <lineage>
        <taxon>Bacteria</taxon>
        <taxon>Pseudomonadati</taxon>
        <taxon>Verrucomicrobiota</taxon>
        <taxon>Verrucomicrobiia</taxon>
        <taxon>Verrucomicrobiales</taxon>
        <taxon>Verrucomicrobiaceae</taxon>
        <taxon>Phragmitibacter</taxon>
    </lineage>
</organism>
<dbReference type="OrthoDB" id="195127at2"/>
<dbReference type="Proteomes" id="UP000306196">
    <property type="component" value="Unassembled WGS sequence"/>
</dbReference>
<comment type="caution">
    <text evidence="1">The sequence shown here is derived from an EMBL/GenBank/DDBJ whole genome shotgun (WGS) entry which is preliminary data.</text>
</comment>
<evidence type="ECO:0000313" key="1">
    <source>
        <dbReference type="EMBL" id="TLD71468.1"/>
    </source>
</evidence>
<proteinExistence type="predicted"/>
<dbReference type="EMBL" id="VAUV01000005">
    <property type="protein sequence ID" value="TLD71468.1"/>
    <property type="molecule type" value="Genomic_DNA"/>
</dbReference>
<name>A0A5R8KGN3_9BACT</name>
<dbReference type="RefSeq" id="WP_138085680.1">
    <property type="nucleotide sequence ID" value="NZ_VAUV01000005.1"/>
</dbReference>
<keyword evidence="2" id="KW-1185">Reference proteome</keyword>
<protein>
    <submittedName>
        <fullName evidence="1">Uncharacterized protein</fullName>
    </submittedName>
</protein>